<dbReference type="InterPro" id="IPR002347">
    <property type="entry name" value="SDR_fam"/>
</dbReference>
<dbReference type="PANTHER" id="PTHR44196:SF2">
    <property type="entry name" value="SHORT-CHAIN DEHYDROGENASE-RELATED"/>
    <property type="match status" value="1"/>
</dbReference>
<dbReference type="SUPFAM" id="SSF51735">
    <property type="entry name" value="NAD(P)-binding Rossmann-fold domains"/>
    <property type="match status" value="1"/>
</dbReference>
<dbReference type="PIRSF" id="PIRSF000126">
    <property type="entry name" value="11-beta-HSD1"/>
    <property type="match status" value="1"/>
</dbReference>
<dbReference type="Pfam" id="PF00106">
    <property type="entry name" value="adh_short"/>
    <property type="match status" value="1"/>
</dbReference>
<gene>
    <name evidence="4" type="ORF">GCM10011379_07860</name>
</gene>
<dbReference type="AlphaFoldDB" id="A0A917IPV0"/>
<sequence length="281" mass="30483">MAFALVTGAAKGIGKALAAGLAARNYDLLLVDIDKPQLRATAAELAAQYRVIAFTLHLDLSEPDAIERLQEWTAEFHDQLSVVVSNAGYGLNGAFETLTLEEQLNIIDVNIRAQVSISHKYIPVLRAHRKAYLLNLGSTTAYQSVPYLNIYAASKAFAVSFTRGLRYELRNSSVSVSCLSPGSTDTDFVNRARMGASIRKTAERFNMTPEKVAAIALKGLFAGKAEILPGWHNKLNAFLPKFFPKRLVEKIAGGIYQPAAHTAITEVPLATIPKATANLPA</sequence>
<proteinExistence type="inferred from homology"/>
<dbReference type="EMBL" id="BMIB01000001">
    <property type="protein sequence ID" value="GGH60234.1"/>
    <property type="molecule type" value="Genomic_DNA"/>
</dbReference>
<keyword evidence="2" id="KW-0560">Oxidoreductase</keyword>
<dbReference type="PANTHER" id="PTHR44196">
    <property type="entry name" value="DEHYDROGENASE/REDUCTASE SDR FAMILY MEMBER 7B"/>
    <property type="match status" value="1"/>
</dbReference>
<reference evidence="4" key="2">
    <citation type="submission" date="2020-09" db="EMBL/GenBank/DDBJ databases">
        <authorList>
            <person name="Sun Q."/>
            <person name="Zhou Y."/>
        </authorList>
    </citation>
    <scope>NUCLEOTIDE SEQUENCE</scope>
    <source>
        <strain evidence="4">CGMCC 1.15290</strain>
    </source>
</reference>
<name>A0A917IPV0_9BACT</name>
<reference evidence="4" key="1">
    <citation type="journal article" date="2014" name="Int. J. Syst. Evol. Microbiol.">
        <title>Complete genome sequence of Corynebacterium casei LMG S-19264T (=DSM 44701T), isolated from a smear-ripened cheese.</title>
        <authorList>
            <consortium name="US DOE Joint Genome Institute (JGI-PGF)"/>
            <person name="Walter F."/>
            <person name="Albersmeier A."/>
            <person name="Kalinowski J."/>
            <person name="Ruckert C."/>
        </authorList>
    </citation>
    <scope>NUCLEOTIDE SEQUENCE</scope>
    <source>
        <strain evidence="4">CGMCC 1.15290</strain>
    </source>
</reference>
<dbReference type="GO" id="GO:0016491">
    <property type="term" value="F:oxidoreductase activity"/>
    <property type="evidence" value="ECO:0007669"/>
    <property type="project" value="UniProtKB-KW"/>
</dbReference>
<keyword evidence="5" id="KW-1185">Reference proteome</keyword>
<comment type="caution">
    <text evidence="4">The sequence shown here is derived from an EMBL/GenBank/DDBJ whole genome shotgun (WGS) entry which is preliminary data.</text>
</comment>
<dbReference type="CDD" id="cd05233">
    <property type="entry name" value="SDR_c"/>
    <property type="match status" value="1"/>
</dbReference>
<dbReference type="Gene3D" id="3.40.50.720">
    <property type="entry name" value="NAD(P)-binding Rossmann-like Domain"/>
    <property type="match status" value="1"/>
</dbReference>
<evidence type="ECO:0000256" key="2">
    <source>
        <dbReference type="ARBA" id="ARBA00023002"/>
    </source>
</evidence>
<dbReference type="Proteomes" id="UP000627292">
    <property type="component" value="Unassembled WGS sequence"/>
</dbReference>
<evidence type="ECO:0000313" key="5">
    <source>
        <dbReference type="Proteomes" id="UP000627292"/>
    </source>
</evidence>
<dbReference type="PRINTS" id="PR00080">
    <property type="entry name" value="SDRFAMILY"/>
</dbReference>
<accession>A0A917IPV0</accession>
<dbReference type="InterPro" id="IPR020904">
    <property type="entry name" value="Sc_DH/Rdtase_CS"/>
</dbReference>
<evidence type="ECO:0000313" key="4">
    <source>
        <dbReference type="EMBL" id="GGH60234.1"/>
    </source>
</evidence>
<organism evidence="4 5">
    <name type="scientific">Filimonas zeae</name>
    <dbReference type="NCBI Taxonomy" id="1737353"/>
    <lineage>
        <taxon>Bacteria</taxon>
        <taxon>Pseudomonadati</taxon>
        <taxon>Bacteroidota</taxon>
        <taxon>Chitinophagia</taxon>
        <taxon>Chitinophagales</taxon>
        <taxon>Chitinophagaceae</taxon>
        <taxon>Filimonas</taxon>
    </lineage>
</organism>
<dbReference type="PRINTS" id="PR00081">
    <property type="entry name" value="GDHRDH"/>
</dbReference>
<evidence type="ECO:0000256" key="1">
    <source>
        <dbReference type="ARBA" id="ARBA00006484"/>
    </source>
</evidence>
<dbReference type="InterPro" id="IPR036291">
    <property type="entry name" value="NAD(P)-bd_dom_sf"/>
</dbReference>
<dbReference type="GO" id="GO:0016020">
    <property type="term" value="C:membrane"/>
    <property type="evidence" value="ECO:0007669"/>
    <property type="project" value="TreeGrafter"/>
</dbReference>
<dbReference type="PROSITE" id="PS00061">
    <property type="entry name" value="ADH_SHORT"/>
    <property type="match status" value="1"/>
</dbReference>
<comment type="similarity">
    <text evidence="1 3">Belongs to the short-chain dehydrogenases/reductases (SDR) family.</text>
</comment>
<protein>
    <submittedName>
        <fullName evidence="4">Short-chain dehydrogenase</fullName>
    </submittedName>
</protein>
<dbReference type="RefSeq" id="WP_188950671.1">
    <property type="nucleotide sequence ID" value="NZ_BMIB01000001.1"/>
</dbReference>
<evidence type="ECO:0000256" key="3">
    <source>
        <dbReference type="RuleBase" id="RU000363"/>
    </source>
</evidence>